<evidence type="ECO:0000256" key="1">
    <source>
        <dbReference type="ARBA" id="ARBA00010515"/>
    </source>
</evidence>
<evidence type="ECO:0000313" key="6">
    <source>
        <dbReference type="RefSeq" id="XP_006196735.2"/>
    </source>
</evidence>
<dbReference type="Proteomes" id="UP001652581">
    <property type="component" value="Chromosome 13"/>
</dbReference>
<accession>A0A6I9HX74</accession>
<comment type="similarity">
    <text evidence="1">Belongs to the 'GDXG' lipolytic enzyme family.</text>
</comment>
<feature type="domain" description="Alpha/beta hydrolase fold-3" evidence="4">
    <location>
        <begin position="312"/>
        <end position="381"/>
    </location>
</feature>
<dbReference type="GO" id="GO:0016020">
    <property type="term" value="C:membrane"/>
    <property type="evidence" value="ECO:0007669"/>
    <property type="project" value="InterPro"/>
</dbReference>
<keyword evidence="5" id="KW-1185">Reference proteome</keyword>
<sequence length="408" mass="45893">MAVLLLLPVLATACVFSVGVGLWVVCSHFLTADIPAAIGHPVKLRVFHCLLQLLVTWGMIFEKLRLCSMPQFVRFVHDLMPLKKYPDLEIKDLRFGTIPVRLYQPKASSNTLRPGILFYHGGGAVLGSLRTYHDICCHLSKETDSVVLAVEYRRLPKHSFPVPVKDCMAVTVLFLKSLNMYGVDPARVVVCGDSIGGGLATLICQNLVDNSDLPKIRAQVLIYAALQALDFRTPSYGQNMNVPLLSLSFAFYCWSAYLNISPSWKSTVLKGAHLPVEVWEKYRKWLGAENLQERFKKRGYRQIPLGPLNEAAYLETNLVLDVQNSPLIADDEVVSRLPEACIVSCEYDLLRDHSLLYKKRLEDLGVPVTWHHMEDGFHGVFNTLDMGFLYFPCSTRILNAVVHFIEGL</sequence>
<feature type="active site" evidence="3">
    <location>
        <position position="348"/>
    </location>
</feature>
<evidence type="ECO:0000256" key="2">
    <source>
        <dbReference type="ARBA" id="ARBA00022801"/>
    </source>
</evidence>
<dbReference type="Gene3D" id="3.40.50.1820">
    <property type="entry name" value="alpha/beta hydrolase"/>
    <property type="match status" value="1"/>
</dbReference>
<evidence type="ECO:0000256" key="3">
    <source>
        <dbReference type="PIRSR" id="PIRSR037251-1"/>
    </source>
</evidence>
<dbReference type="SUPFAM" id="SSF53474">
    <property type="entry name" value="alpha/beta-Hydrolases"/>
    <property type="match status" value="1"/>
</dbReference>
<dbReference type="InParanoid" id="A0A6I9HX74"/>
<dbReference type="GeneID" id="102535775"/>
<reference evidence="6" key="1">
    <citation type="submission" date="2025-08" db="UniProtKB">
        <authorList>
            <consortium name="RefSeq"/>
        </authorList>
    </citation>
    <scope>IDENTIFICATION</scope>
</reference>
<dbReference type="KEGG" id="vpc:102535775"/>
<dbReference type="Pfam" id="PF07859">
    <property type="entry name" value="Abhydrolase_3"/>
    <property type="match status" value="2"/>
</dbReference>
<feature type="active site" evidence="3">
    <location>
        <position position="378"/>
    </location>
</feature>
<dbReference type="GO" id="GO:0052689">
    <property type="term" value="F:carboxylic ester hydrolase activity"/>
    <property type="evidence" value="ECO:0007669"/>
    <property type="project" value="InterPro"/>
</dbReference>
<dbReference type="InterPro" id="IPR029058">
    <property type="entry name" value="AB_hydrolase_fold"/>
</dbReference>
<dbReference type="PANTHER" id="PTHR48081:SF32">
    <property type="entry name" value="ALPHA_BETA HYDROLASE FOLD-3 DOMAIN-CONTAINING PROTEIN"/>
    <property type="match status" value="1"/>
</dbReference>
<name>A0A6I9HX74_VICPA</name>
<evidence type="ECO:0000259" key="4">
    <source>
        <dbReference type="Pfam" id="PF07859"/>
    </source>
</evidence>
<dbReference type="FunCoup" id="A0A6I9HX74">
    <property type="interactions" value="14"/>
</dbReference>
<dbReference type="PANTHER" id="PTHR48081">
    <property type="entry name" value="AB HYDROLASE SUPERFAMILY PROTEIN C4A8.06C"/>
    <property type="match status" value="1"/>
</dbReference>
<dbReference type="RefSeq" id="XP_006196735.2">
    <property type="nucleotide sequence ID" value="XM_006196673.4"/>
</dbReference>
<dbReference type="InterPro" id="IPR050300">
    <property type="entry name" value="GDXG_lipolytic_enzyme"/>
</dbReference>
<gene>
    <name evidence="6" type="primary">LOC102535775</name>
</gene>
<feature type="active site" evidence="3">
    <location>
        <position position="194"/>
    </location>
</feature>
<dbReference type="AlphaFoldDB" id="A0A6I9HX74"/>
<feature type="domain" description="Alpha/beta hydrolase fold-3" evidence="4">
    <location>
        <begin position="116"/>
        <end position="261"/>
    </location>
</feature>
<proteinExistence type="inferred from homology"/>
<dbReference type="InterPro" id="IPR013094">
    <property type="entry name" value="AB_hydrolase_3"/>
</dbReference>
<dbReference type="InterPro" id="IPR017157">
    <property type="entry name" value="Arylacetamide_deacetylase"/>
</dbReference>
<protein>
    <submittedName>
        <fullName evidence="6">Arylacetamide deacetylase-like 3 isoform X1</fullName>
    </submittedName>
</protein>
<keyword evidence="2" id="KW-0378">Hydrolase</keyword>
<organism evidence="5 6">
    <name type="scientific">Vicugna pacos</name>
    <name type="common">Alpaca</name>
    <name type="synonym">Lama pacos</name>
    <dbReference type="NCBI Taxonomy" id="30538"/>
    <lineage>
        <taxon>Eukaryota</taxon>
        <taxon>Metazoa</taxon>
        <taxon>Chordata</taxon>
        <taxon>Craniata</taxon>
        <taxon>Vertebrata</taxon>
        <taxon>Euteleostomi</taxon>
        <taxon>Mammalia</taxon>
        <taxon>Eutheria</taxon>
        <taxon>Laurasiatheria</taxon>
        <taxon>Artiodactyla</taxon>
        <taxon>Tylopoda</taxon>
        <taxon>Camelidae</taxon>
        <taxon>Vicugna</taxon>
    </lineage>
</organism>
<evidence type="ECO:0000313" key="5">
    <source>
        <dbReference type="Proteomes" id="UP001652581"/>
    </source>
</evidence>
<dbReference type="PIRSF" id="PIRSF037251">
    <property type="entry name" value="Arylacetamide_deacetylase"/>
    <property type="match status" value="1"/>
</dbReference>
<dbReference type="OrthoDB" id="408631at2759"/>